<dbReference type="OrthoDB" id="7340501at2759"/>
<dbReference type="EMBL" id="JAPFFL010000001">
    <property type="protein sequence ID" value="KAJ6752554.1"/>
    <property type="molecule type" value="Genomic_DNA"/>
</dbReference>
<organism evidence="1 2">
    <name type="scientific">Salix viminalis</name>
    <name type="common">Common osier</name>
    <name type="synonym">Basket willow</name>
    <dbReference type="NCBI Taxonomy" id="40686"/>
    <lineage>
        <taxon>Eukaryota</taxon>
        <taxon>Viridiplantae</taxon>
        <taxon>Streptophyta</taxon>
        <taxon>Embryophyta</taxon>
        <taxon>Tracheophyta</taxon>
        <taxon>Spermatophyta</taxon>
        <taxon>Magnoliopsida</taxon>
        <taxon>eudicotyledons</taxon>
        <taxon>Gunneridae</taxon>
        <taxon>Pentapetalae</taxon>
        <taxon>rosids</taxon>
        <taxon>fabids</taxon>
        <taxon>Malpighiales</taxon>
        <taxon>Salicaceae</taxon>
        <taxon>Saliceae</taxon>
        <taxon>Salix</taxon>
    </lineage>
</organism>
<reference evidence="1" key="2">
    <citation type="journal article" date="2023" name="Int. J. Mol. Sci.">
        <title>De Novo Assembly and Annotation of 11 Diverse Shrub Willow (Salix) Genomes Reveals Novel Gene Organization in Sex-Linked Regions.</title>
        <authorList>
            <person name="Hyden B."/>
            <person name="Feng K."/>
            <person name="Yates T.B."/>
            <person name="Jawdy S."/>
            <person name="Cereghino C."/>
            <person name="Smart L.B."/>
            <person name="Muchero W."/>
        </authorList>
    </citation>
    <scope>NUCLEOTIDE SEQUENCE [LARGE SCALE GENOMIC DNA]</scope>
    <source>
        <tissue evidence="1">Shoot tip</tissue>
    </source>
</reference>
<dbReference type="Gene3D" id="3.90.640.10">
    <property type="entry name" value="Actin, Chain A, domain 4"/>
    <property type="match status" value="1"/>
</dbReference>
<evidence type="ECO:0000313" key="2">
    <source>
        <dbReference type="Proteomes" id="UP001151529"/>
    </source>
</evidence>
<reference evidence="1" key="1">
    <citation type="submission" date="2022-11" db="EMBL/GenBank/DDBJ databases">
        <authorList>
            <person name="Hyden B.L."/>
            <person name="Feng K."/>
            <person name="Yates T."/>
            <person name="Jawdy S."/>
            <person name="Smart L.B."/>
            <person name="Muchero W."/>
        </authorList>
    </citation>
    <scope>NUCLEOTIDE SEQUENCE</scope>
    <source>
        <tissue evidence="1">Shoot tip</tissue>
    </source>
</reference>
<keyword evidence="2" id="KW-1185">Reference proteome</keyword>
<proteinExistence type="predicted"/>
<gene>
    <name evidence="1" type="ORF">OIU85_002919</name>
</gene>
<dbReference type="AlphaFoldDB" id="A0A9Q0VPF8"/>
<accession>A0A9Q0VPF8</accession>
<dbReference type="InterPro" id="IPR004000">
    <property type="entry name" value="Actin"/>
</dbReference>
<protein>
    <submittedName>
        <fullName evidence="1">Uncharacterized protein</fullName>
    </submittedName>
</protein>
<dbReference type="InterPro" id="IPR043129">
    <property type="entry name" value="ATPase_NBD"/>
</dbReference>
<dbReference type="PANTHER" id="PTHR11937">
    <property type="entry name" value="ACTIN"/>
    <property type="match status" value="1"/>
</dbReference>
<name>A0A9Q0VPF8_SALVM</name>
<dbReference type="Proteomes" id="UP001151529">
    <property type="component" value="Chromosome 16"/>
</dbReference>
<comment type="caution">
    <text evidence="1">The sequence shown here is derived from an EMBL/GenBank/DDBJ whole genome shotgun (WGS) entry which is preliminary data.</text>
</comment>
<evidence type="ECO:0000313" key="1">
    <source>
        <dbReference type="EMBL" id="KAJ6752554.1"/>
    </source>
</evidence>
<sequence length="119" mass="13416">MNMQKLCYVAADYENELSKDTPASLEVPGEGWFTLSKERFTTGEVLFQPHIAGVHTKGLHEAVALCMDHCHAVESTGDDAWFKTVFGFRSQIAPPVYRYIPKPYLVFFSSSSSCIFYHS</sequence>
<dbReference type="SUPFAM" id="SSF53067">
    <property type="entry name" value="Actin-like ATPase domain"/>
    <property type="match status" value="1"/>
</dbReference>